<reference evidence="1" key="2">
    <citation type="submission" date="2020-11" db="EMBL/GenBank/DDBJ databases">
        <authorList>
            <person name="McCartney M.A."/>
            <person name="Auch B."/>
            <person name="Kono T."/>
            <person name="Mallez S."/>
            <person name="Becker A."/>
            <person name="Gohl D.M."/>
            <person name="Silverstein K.A.T."/>
            <person name="Koren S."/>
            <person name="Bechman K.B."/>
            <person name="Herman A."/>
            <person name="Abrahante J.E."/>
            <person name="Garbe J."/>
        </authorList>
    </citation>
    <scope>NUCLEOTIDE SEQUENCE</scope>
    <source>
        <strain evidence="1">Duluth1</strain>
        <tissue evidence="1">Whole animal</tissue>
    </source>
</reference>
<sequence>MPDEATKPTVKTKVSHRHASDRVMGRFSGQSIECWSINYRAPIVPEIFRGVSV</sequence>
<evidence type="ECO:0000313" key="1">
    <source>
        <dbReference type="EMBL" id="KAH3695225.1"/>
    </source>
</evidence>
<organism evidence="1 2">
    <name type="scientific">Dreissena polymorpha</name>
    <name type="common">Zebra mussel</name>
    <name type="synonym">Mytilus polymorpha</name>
    <dbReference type="NCBI Taxonomy" id="45954"/>
    <lineage>
        <taxon>Eukaryota</taxon>
        <taxon>Metazoa</taxon>
        <taxon>Spiralia</taxon>
        <taxon>Lophotrochozoa</taxon>
        <taxon>Mollusca</taxon>
        <taxon>Bivalvia</taxon>
        <taxon>Autobranchia</taxon>
        <taxon>Heteroconchia</taxon>
        <taxon>Euheterodonta</taxon>
        <taxon>Imparidentia</taxon>
        <taxon>Neoheterodontei</taxon>
        <taxon>Myida</taxon>
        <taxon>Dreissenoidea</taxon>
        <taxon>Dreissenidae</taxon>
        <taxon>Dreissena</taxon>
    </lineage>
</organism>
<evidence type="ECO:0000313" key="2">
    <source>
        <dbReference type="Proteomes" id="UP000828390"/>
    </source>
</evidence>
<protein>
    <submittedName>
        <fullName evidence="1">Uncharacterized protein</fullName>
    </submittedName>
</protein>
<gene>
    <name evidence="1" type="ORF">DPMN_082682</name>
</gene>
<name>A0A9D3Y801_DREPO</name>
<dbReference type="Proteomes" id="UP000828390">
    <property type="component" value="Unassembled WGS sequence"/>
</dbReference>
<keyword evidence="2" id="KW-1185">Reference proteome</keyword>
<comment type="caution">
    <text evidence="1">The sequence shown here is derived from an EMBL/GenBank/DDBJ whole genome shotgun (WGS) entry which is preliminary data.</text>
</comment>
<proteinExistence type="predicted"/>
<dbReference type="EMBL" id="JAIWYP010000016">
    <property type="protein sequence ID" value="KAH3695225.1"/>
    <property type="molecule type" value="Genomic_DNA"/>
</dbReference>
<reference evidence="1" key="1">
    <citation type="journal article" date="2019" name="bioRxiv">
        <title>The Genome of the Zebra Mussel, Dreissena polymorpha: A Resource for Invasive Species Research.</title>
        <authorList>
            <person name="McCartney M.A."/>
            <person name="Auch B."/>
            <person name="Kono T."/>
            <person name="Mallez S."/>
            <person name="Zhang Y."/>
            <person name="Obille A."/>
            <person name="Becker A."/>
            <person name="Abrahante J.E."/>
            <person name="Garbe J."/>
            <person name="Badalamenti J.P."/>
            <person name="Herman A."/>
            <person name="Mangelson H."/>
            <person name="Liachko I."/>
            <person name="Sullivan S."/>
            <person name="Sone E.D."/>
            <person name="Koren S."/>
            <person name="Silverstein K.A.T."/>
            <person name="Beckman K.B."/>
            <person name="Gohl D.M."/>
        </authorList>
    </citation>
    <scope>NUCLEOTIDE SEQUENCE</scope>
    <source>
        <strain evidence="1">Duluth1</strain>
        <tissue evidence="1">Whole animal</tissue>
    </source>
</reference>
<dbReference type="AlphaFoldDB" id="A0A9D3Y801"/>
<accession>A0A9D3Y801</accession>